<dbReference type="PANTHER" id="PTHR43643:SF3">
    <property type="entry name" value="HISTIDINOL-PHOSPHATE AMINOTRANSFERASE"/>
    <property type="match status" value="1"/>
</dbReference>
<dbReference type="NCBIfam" id="TIGR01141">
    <property type="entry name" value="hisC"/>
    <property type="match status" value="1"/>
</dbReference>
<dbReference type="InterPro" id="IPR015424">
    <property type="entry name" value="PyrdxlP-dep_Trfase"/>
</dbReference>
<feature type="domain" description="Aminotransferase class I/classII large" evidence="10">
    <location>
        <begin position="38"/>
        <end position="357"/>
    </location>
</feature>
<keyword evidence="12" id="KW-1185">Reference proteome</keyword>
<protein>
    <recommendedName>
        <fullName evidence="9">Histidinol-phosphate aminotransferase</fullName>
        <ecNumber evidence="9">2.6.1.9</ecNumber>
    </recommendedName>
    <alternativeName>
        <fullName evidence="9">Imidazole acetol-phosphate transaminase</fullName>
    </alternativeName>
</protein>
<organism evidence="11 12">
    <name type="scientific">Roseiterribacter gracilis</name>
    <dbReference type="NCBI Taxonomy" id="2812848"/>
    <lineage>
        <taxon>Bacteria</taxon>
        <taxon>Pseudomonadati</taxon>
        <taxon>Pseudomonadota</taxon>
        <taxon>Alphaproteobacteria</taxon>
        <taxon>Rhodospirillales</taxon>
        <taxon>Roseiterribacteraceae</taxon>
        <taxon>Roseiterribacter</taxon>
    </lineage>
</organism>
<comment type="similarity">
    <text evidence="3 9">Belongs to the class-II pyridoxal-phosphate-dependent aminotransferase family. Histidinol-phosphate aminotransferase subfamily.</text>
</comment>
<dbReference type="GO" id="GO:0030170">
    <property type="term" value="F:pyridoxal phosphate binding"/>
    <property type="evidence" value="ECO:0007669"/>
    <property type="project" value="InterPro"/>
</dbReference>
<dbReference type="InterPro" id="IPR004839">
    <property type="entry name" value="Aminotransferase_I/II_large"/>
</dbReference>
<dbReference type="Pfam" id="PF00155">
    <property type="entry name" value="Aminotran_1_2"/>
    <property type="match status" value="1"/>
</dbReference>
<dbReference type="GO" id="GO:0000105">
    <property type="term" value="P:L-histidine biosynthetic process"/>
    <property type="evidence" value="ECO:0007669"/>
    <property type="project" value="UniProtKB-UniRule"/>
</dbReference>
<dbReference type="InterPro" id="IPR015422">
    <property type="entry name" value="PyrdxlP-dep_Trfase_small"/>
</dbReference>
<dbReference type="PROSITE" id="PS00599">
    <property type="entry name" value="AA_TRANSFER_CLASS_2"/>
    <property type="match status" value="1"/>
</dbReference>
<feature type="modified residue" description="N6-(pyridoxal phosphate)lysine" evidence="9">
    <location>
        <position position="229"/>
    </location>
</feature>
<evidence type="ECO:0000256" key="7">
    <source>
        <dbReference type="ARBA" id="ARBA00022898"/>
    </source>
</evidence>
<dbReference type="RefSeq" id="WP_420241262.1">
    <property type="nucleotide sequence ID" value="NZ_BOPV01000001.1"/>
</dbReference>
<dbReference type="InterPro" id="IPR005861">
    <property type="entry name" value="HisP_aminotrans"/>
</dbReference>
<gene>
    <name evidence="11" type="primary">hisC_1</name>
    <name evidence="9" type="synonym">hisC</name>
    <name evidence="11" type="ORF">TMPK1_05240</name>
</gene>
<dbReference type="PANTHER" id="PTHR43643">
    <property type="entry name" value="HISTIDINOL-PHOSPHATE AMINOTRANSFERASE 2"/>
    <property type="match status" value="1"/>
</dbReference>
<dbReference type="Gene3D" id="3.90.1150.10">
    <property type="entry name" value="Aspartate Aminotransferase, domain 1"/>
    <property type="match status" value="1"/>
</dbReference>
<dbReference type="Gene3D" id="3.40.640.10">
    <property type="entry name" value="Type I PLP-dependent aspartate aminotransferase-like (Major domain)"/>
    <property type="match status" value="1"/>
</dbReference>
<comment type="catalytic activity">
    <reaction evidence="8 9">
        <text>L-histidinol phosphate + 2-oxoglutarate = 3-(imidazol-4-yl)-2-oxopropyl phosphate + L-glutamate</text>
        <dbReference type="Rhea" id="RHEA:23744"/>
        <dbReference type="ChEBI" id="CHEBI:16810"/>
        <dbReference type="ChEBI" id="CHEBI:29985"/>
        <dbReference type="ChEBI" id="CHEBI:57766"/>
        <dbReference type="ChEBI" id="CHEBI:57980"/>
        <dbReference type="EC" id="2.6.1.9"/>
    </reaction>
</comment>
<dbReference type="InterPro" id="IPR001917">
    <property type="entry name" value="Aminotrans_II_pyridoxalP_BS"/>
</dbReference>
<keyword evidence="9" id="KW-0368">Histidine biosynthesis</keyword>
<dbReference type="EMBL" id="BOPV01000001">
    <property type="protein sequence ID" value="GIL38287.1"/>
    <property type="molecule type" value="Genomic_DNA"/>
</dbReference>
<evidence type="ECO:0000256" key="1">
    <source>
        <dbReference type="ARBA" id="ARBA00001933"/>
    </source>
</evidence>
<keyword evidence="7 9" id="KW-0663">Pyridoxal phosphate</keyword>
<evidence type="ECO:0000256" key="9">
    <source>
        <dbReference type="HAMAP-Rule" id="MF_01023"/>
    </source>
</evidence>
<reference evidence="11" key="1">
    <citation type="submission" date="2021-02" db="EMBL/GenBank/DDBJ databases">
        <title>Genome sequence of Rhodospirillales sp. strain TMPK1 isolated from soil.</title>
        <authorList>
            <person name="Nakai R."/>
            <person name="Kusada H."/>
            <person name="Tamaki H."/>
        </authorList>
    </citation>
    <scope>NUCLEOTIDE SEQUENCE</scope>
    <source>
        <strain evidence="11">TMPK1</strain>
    </source>
</reference>
<evidence type="ECO:0000313" key="11">
    <source>
        <dbReference type="EMBL" id="GIL38287.1"/>
    </source>
</evidence>
<evidence type="ECO:0000313" key="12">
    <source>
        <dbReference type="Proteomes" id="UP000681075"/>
    </source>
</evidence>
<keyword evidence="5 9" id="KW-0032">Aminotransferase</keyword>
<dbReference type="SUPFAM" id="SSF53383">
    <property type="entry name" value="PLP-dependent transferases"/>
    <property type="match status" value="1"/>
</dbReference>
<comment type="subunit">
    <text evidence="4 9">Homodimer.</text>
</comment>
<dbReference type="HAMAP" id="MF_01023">
    <property type="entry name" value="HisC_aminotrans_2"/>
    <property type="match status" value="1"/>
</dbReference>
<evidence type="ECO:0000256" key="2">
    <source>
        <dbReference type="ARBA" id="ARBA00005011"/>
    </source>
</evidence>
<comment type="pathway">
    <text evidence="2 9">Amino-acid biosynthesis; L-histidine biosynthesis; L-histidine from 5-phospho-alpha-D-ribose 1-diphosphate: step 7/9.</text>
</comment>
<dbReference type="InterPro" id="IPR015421">
    <property type="entry name" value="PyrdxlP-dep_Trfase_major"/>
</dbReference>
<dbReference type="AlphaFoldDB" id="A0A8S8XAA8"/>
<dbReference type="CDD" id="cd00609">
    <property type="entry name" value="AAT_like"/>
    <property type="match status" value="1"/>
</dbReference>
<sequence length="370" mass="40232">MSKPRSPFRSALDAVIPYKGGMSLAEAGRRYRRTRFAKLASNENPFGPSPNVAAAVRDALHEVEFYPDAACTDLRARLSADLDVDPTALVFGPGSEAILDYALRATVDPGDVVVQSAPTFPSYAIVTKAIGAIVRDVTRKPDFSLDVDAVIASVQDGVRVLVLCTPNNPTGNLLSRADFARILAALPKDVVLLLDEAYREYIDADKQFDPLPMLRAWGGTWLALRTFSKAYGLASMRVGYGIASSPDFVAYIDRLRPFFNVPTLSQAAALAAWSDQAHLHKTVAATVAERARLLPKLRELGLTPTDSQANFHLFEVADAVATSEAMLAEGVIVRPIPFGTRSFLRVSIGTREDNDWMLTVLAEQLRKKAA</sequence>
<name>A0A8S8XAA8_9PROT</name>
<keyword evidence="9" id="KW-0028">Amino-acid biosynthesis</keyword>
<evidence type="ECO:0000256" key="6">
    <source>
        <dbReference type="ARBA" id="ARBA00022679"/>
    </source>
</evidence>
<evidence type="ECO:0000256" key="8">
    <source>
        <dbReference type="ARBA" id="ARBA00047481"/>
    </source>
</evidence>
<dbReference type="Proteomes" id="UP000681075">
    <property type="component" value="Unassembled WGS sequence"/>
</dbReference>
<proteinExistence type="inferred from homology"/>
<comment type="caution">
    <text evidence="11">The sequence shown here is derived from an EMBL/GenBank/DDBJ whole genome shotgun (WGS) entry which is preliminary data.</text>
</comment>
<dbReference type="GO" id="GO:0004400">
    <property type="term" value="F:histidinol-phosphate transaminase activity"/>
    <property type="evidence" value="ECO:0007669"/>
    <property type="project" value="UniProtKB-UniRule"/>
</dbReference>
<evidence type="ECO:0000256" key="3">
    <source>
        <dbReference type="ARBA" id="ARBA00007970"/>
    </source>
</evidence>
<evidence type="ECO:0000256" key="4">
    <source>
        <dbReference type="ARBA" id="ARBA00011738"/>
    </source>
</evidence>
<dbReference type="InterPro" id="IPR050106">
    <property type="entry name" value="HistidinolP_aminotransfase"/>
</dbReference>
<keyword evidence="6 9" id="KW-0808">Transferase</keyword>
<evidence type="ECO:0000259" key="10">
    <source>
        <dbReference type="Pfam" id="PF00155"/>
    </source>
</evidence>
<comment type="cofactor">
    <cofactor evidence="1 9">
        <name>pyridoxal 5'-phosphate</name>
        <dbReference type="ChEBI" id="CHEBI:597326"/>
    </cofactor>
</comment>
<accession>A0A8S8XAA8</accession>
<dbReference type="EC" id="2.6.1.9" evidence="9"/>
<evidence type="ECO:0000256" key="5">
    <source>
        <dbReference type="ARBA" id="ARBA00022576"/>
    </source>
</evidence>